<protein>
    <submittedName>
        <fullName evidence="2">Uncharacterized protein</fullName>
    </submittedName>
</protein>
<evidence type="ECO:0000256" key="1">
    <source>
        <dbReference type="SAM" id="MobiDB-lite"/>
    </source>
</evidence>
<gene>
    <name evidence="2" type="ORF">O181_090427</name>
</gene>
<comment type="caution">
    <text evidence="2">The sequence shown here is derived from an EMBL/GenBank/DDBJ whole genome shotgun (WGS) entry which is preliminary data.</text>
</comment>
<evidence type="ECO:0000313" key="3">
    <source>
        <dbReference type="Proteomes" id="UP000765509"/>
    </source>
</evidence>
<dbReference type="EMBL" id="AVOT02056359">
    <property type="protein sequence ID" value="MBW0550712.1"/>
    <property type="molecule type" value="Genomic_DNA"/>
</dbReference>
<evidence type="ECO:0000313" key="2">
    <source>
        <dbReference type="EMBL" id="MBW0550712.1"/>
    </source>
</evidence>
<proteinExistence type="predicted"/>
<dbReference type="AlphaFoldDB" id="A0A9Q3IVI3"/>
<keyword evidence="3" id="KW-1185">Reference proteome</keyword>
<reference evidence="2" key="1">
    <citation type="submission" date="2021-03" db="EMBL/GenBank/DDBJ databases">
        <title>Draft genome sequence of rust myrtle Austropuccinia psidii MF-1, a brazilian biotype.</title>
        <authorList>
            <person name="Quecine M.C."/>
            <person name="Pachon D.M.R."/>
            <person name="Bonatelli M.L."/>
            <person name="Correr F.H."/>
            <person name="Franceschini L.M."/>
            <person name="Leite T.F."/>
            <person name="Margarido G.R.A."/>
            <person name="Almeida C.A."/>
            <person name="Ferrarezi J.A."/>
            <person name="Labate C.A."/>
        </authorList>
    </citation>
    <scope>NUCLEOTIDE SEQUENCE</scope>
    <source>
        <strain evidence="2">MF-1</strain>
    </source>
</reference>
<organism evidence="2 3">
    <name type="scientific">Austropuccinia psidii MF-1</name>
    <dbReference type="NCBI Taxonomy" id="1389203"/>
    <lineage>
        <taxon>Eukaryota</taxon>
        <taxon>Fungi</taxon>
        <taxon>Dikarya</taxon>
        <taxon>Basidiomycota</taxon>
        <taxon>Pucciniomycotina</taxon>
        <taxon>Pucciniomycetes</taxon>
        <taxon>Pucciniales</taxon>
        <taxon>Sphaerophragmiaceae</taxon>
        <taxon>Austropuccinia</taxon>
    </lineage>
</organism>
<feature type="region of interest" description="Disordered" evidence="1">
    <location>
        <begin position="76"/>
        <end position="97"/>
    </location>
</feature>
<accession>A0A9Q3IVI3</accession>
<name>A0A9Q3IVI3_9BASI</name>
<dbReference type="Proteomes" id="UP000765509">
    <property type="component" value="Unassembled WGS sequence"/>
</dbReference>
<sequence>MTKPVAESICQRLSRLEPRFRLSLKEGWTWVGPATPAGVDSFFHGDCITTYFMDTPIVDINLEAWSNIFNKKIAEGRKRHQREPGHPTSEASRNGQL</sequence>